<accession>A0AAN9E668</accession>
<keyword evidence="2" id="KW-1185">Reference proteome</keyword>
<evidence type="ECO:0000313" key="2">
    <source>
        <dbReference type="Proteomes" id="UP001372338"/>
    </source>
</evidence>
<sequence length="176" mass="19499">MHGTSCAPPCGTIDHHNDKISDKKLVMGNVVRVERAGSMDLNIDGRVMTLFENSCTFGGYKLFGVDLQMRIGSGEQHNSVLKTGVVNTSNAIMSSTDQSSRILKFGFKSRVKFYSILDPARICHYISEVSDAGFLGPLFKHYGFNFEFIRISTSLISMEAILYSISYGNVMPIHES</sequence>
<name>A0AAN9E668_CROPI</name>
<evidence type="ECO:0000313" key="1">
    <source>
        <dbReference type="EMBL" id="KAK7247159.1"/>
    </source>
</evidence>
<organism evidence="1 2">
    <name type="scientific">Crotalaria pallida</name>
    <name type="common">Smooth rattlebox</name>
    <name type="synonym">Crotalaria striata</name>
    <dbReference type="NCBI Taxonomy" id="3830"/>
    <lineage>
        <taxon>Eukaryota</taxon>
        <taxon>Viridiplantae</taxon>
        <taxon>Streptophyta</taxon>
        <taxon>Embryophyta</taxon>
        <taxon>Tracheophyta</taxon>
        <taxon>Spermatophyta</taxon>
        <taxon>Magnoliopsida</taxon>
        <taxon>eudicotyledons</taxon>
        <taxon>Gunneridae</taxon>
        <taxon>Pentapetalae</taxon>
        <taxon>rosids</taxon>
        <taxon>fabids</taxon>
        <taxon>Fabales</taxon>
        <taxon>Fabaceae</taxon>
        <taxon>Papilionoideae</taxon>
        <taxon>50 kb inversion clade</taxon>
        <taxon>genistoids sensu lato</taxon>
        <taxon>core genistoids</taxon>
        <taxon>Crotalarieae</taxon>
        <taxon>Crotalaria</taxon>
    </lineage>
</organism>
<gene>
    <name evidence="1" type="ORF">RIF29_42036</name>
</gene>
<dbReference type="AlphaFoldDB" id="A0AAN9E668"/>
<protein>
    <submittedName>
        <fullName evidence="1">Uncharacterized protein</fullName>
    </submittedName>
</protein>
<proteinExistence type="predicted"/>
<reference evidence="1 2" key="1">
    <citation type="submission" date="2024-01" db="EMBL/GenBank/DDBJ databases">
        <title>The genomes of 5 underutilized Papilionoideae crops provide insights into root nodulation and disease resistanc.</title>
        <authorList>
            <person name="Yuan L."/>
        </authorList>
    </citation>
    <scope>NUCLEOTIDE SEQUENCE [LARGE SCALE GENOMIC DNA]</scope>
    <source>
        <strain evidence="1">ZHUSHIDOU_FW_LH</strain>
        <tissue evidence="1">Leaf</tissue>
    </source>
</reference>
<dbReference type="Proteomes" id="UP001372338">
    <property type="component" value="Unassembled WGS sequence"/>
</dbReference>
<comment type="caution">
    <text evidence="1">The sequence shown here is derived from an EMBL/GenBank/DDBJ whole genome shotgun (WGS) entry which is preliminary data.</text>
</comment>
<dbReference type="EMBL" id="JAYWIO010000008">
    <property type="protein sequence ID" value="KAK7247159.1"/>
    <property type="molecule type" value="Genomic_DNA"/>
</dbReference>